<dbReference type="Gene3D" id="1.10.10.10">
    <property type="entry name" value="Winged helix-like DNA-binding domain superfamily/Winged helix DNA-binding domain"/>
    <property type="match status" value="1"/>
</dbReference>
<organism evidence="3 4">
    <name type="scientific">Streptomyces reniochalinae</name>
    <dbReference type="NCBI Taxonomy" id="2250578"/>
    <lineage>
        <taxon>Bacteria</taxon>
        <taxon>Bacillati</taxon>
        <taxon>Actinomycetota</taxon>
        <taxon>Actinomycetes</taxon>
        <taxon>Kitasatosporales</taxon>
        <taxon>Streptomycetaceae</taxon>
        <taxon>Streptomyces</taxon>
    </lineage>
</organism>
<gene>
    <name evidence="3" type="ORF">DQ392_04840</name>
</gene>
<keyword evidence="4" id="KW-1185">Reference proteome</keyword>
<feature type="region of interest" description="Disordered" evidence="1">
    <location>
        <begin position="146"/>
        <end position="186"/>
    </location>
</feature>
<accession>A0A367EYW7</accession>
<dbReference type="Pfam" id="PF12802">
    <property type="entry name" value="MarR_2"/>
    <property type="match status" value="1"/>
</dbReference>
<dbReference type="GO" id="GO:0003700">
    <property type="term" value="F:DNA-binding transcription factor activity"/>
    <property type="evidence" value="ECO:0007669"/>
    <property type="project" value="InterPro"/>
</dbReference>
<reference evidence="3 4" key="1">
    <citation type="submission" date="2018-06" db="EMBL/GenBank/DDBJ databases">
        <title>Streptomyces reniochalinae sp. nov. and Streptomyces diacarnus sp. nov. from marine sponges.</title>
        <authorList>
            <person name="Li L."/>
        </authorList>
    </citation>
    <scope>NUCLEOTIDE SEQUENCE [LARGE SCALE GENOMIC DNA]</scope>
    <source>
        <strain evidence="3 4">LHW50302</strain>
    </source>
</reference>
<feature type="compositionally biased region" description="Low complexity" evidence="1">
    <location>
        <begin position="168"/>
        <end position="186"/>
    </location>
</feature>
<dbReference type="GO" id="GO:0006950">
    <property type="term" value="P:response to stress"/>
    <property type="evidence" value="ECO:0007669"/>
    <property type="project" value="TreeGrafter"/>
</dbReference>
<sequence length="186" mass="19919">MAGTRWLDERQMAAWQGFLEATSRVSRHVEQQLKEDAGLSHPQYEVLVRLAGAPGGELRMTDLAEGLFTSKSNLTYQVGQLEKHGLVRRRSCPTDVRGVLAVLTEEGRDTLRAAAPGHVAAVRAALIDVLEPDEIDTIARALGRVGARLRPPGRDTEETEAAERAAETEAQGAGSSDSGGMSTSSS</sequence>
<dbReference type="OrthoDB" id="8635520at2"/>
<dbReference type="PANTHER" id="PTHR33164:SF99">
    <property type="entry name" value="MARR FAMILY REGULATORY PROTEIN"/>
    <property type="match status" value="1"/>
</dbReference>
<evidence type="ECO:0000259" key="2">
    <source>
        <dbReference type="PROSITE" id="PS50995"/>
    </source>
</evidence>
<comment type="caution">
    <text evidence="3">The sequence shown here is derived from an EMBL/GenBank/DDBJ whole genome shotgun (WGS) entry which is preliminary data.</text>
</comment>
<dbReference type="InterPro" id="IPR036388">
    <property type="entry name" value="WH-like_DNA-bd_sf"/>
</dbReference>
<dbReference type="RefSeq" id="WP_114014323.1">
    <property type="nucleotide sequence ID" value="NZ_QOIM01000023.1"/>
</dbReference>
<dbReference type="PROSITE" id="PS50995">
    <property type="entry name" value="HTH_MARR_2"/>
    <property type="match status" value="1"/>
</dbReference>
<dbReference type="InterPro" id="IPR039422">
    <property type="entry name" value="MarR/SlyA-like"/>
</dbReference>
<feature type="domain" description="HTH marR-type" evidence="2">
    <location>
        <begin position="1"/>
        <end position="147"/>
    </location>
</feature>
<name>A0A367EYW7_9ACTN</name>
<dbReference type="EMBL" id="QOIM01000023">
    <property type="protein sequence ID" value="RCG23356.1"/>
    <property type="molecule type" value="Genomic_DNA"/>
</dbReference>
<dbReference type="AlphaFoldDB" id="A0A367EYW7"/>
<feature type="compositionally biased region" description="Basic and acidic residues" evidence="1">
    <location>
        <begin position="152"/>
        <end position="167"/>
    </location>
</feature>
<dbReference type="PANTHER" id="PTHR33164">
    <property type="entry name" value="TRANSCRIPTIONAL REGULATOR, MARR FAMILY"/>
    <property type="match status" value="1"/>
</dbReference>
<dbReference type="SUPFAM" id="SSF46785">
    <property type="entry name" value="Winged helix' DNA-binding domain"/>
    <property type="match status" value="1"/>
</dbReference>
<evidence type="ECO:0000313" key="3">
    <source>
        <dbReference type="EMBL" id="RCG23356.1"/>
    </source>
</evidence>
<dbReference type="PRINTS" id="PR00598">
    <property type="entry name" value="HTHMARR"/>
</dbReference>
<evidence type="ECO:0000313" key="4">
    <source>
        <dbReference type="Proteomes" id="UP000253507"/>
    </source>
</evidence>
<proteinExistence type="predicted"/>
<dbReference type="Proteomes" id="UP000253507">
    <property type="component" value="Unassembled WGS sequence"/>
</dbReference>
<dbReference type="InterPro" id="IPR036390">
    <property type="entry name" value="WH_DNA-bd_sf"/>
</dbReference>
<dbReference type="SMART" id="SM00347">
    <property type="entry name" value="HTH_MARR"/>
    <property type="match status" value="1"/>
</dbReference>
<evidence type="ECO:0000256" key="1">
    <source>
        <dbReference type="SAM" id="MobiDB-lite"/>
    </source>
</evidence>
<dbReference type="InterPro" id="IPR000835">
    <property type="entry name" value="HTH_MarR-typ"/>
</dbReference>
<protein>
    <submittedName>
        <fullName evidence="3">MarR family transcriptional regulator</fullName>
    </submittedName>
</protein>